<sequence>MQSTQTFEGRNVTRTYTGNKALRKLKENRNNTAKFISKGSPSKDLLFQSQNKFRVGPPPQPLLRAQQFSAFGPSRSTKSILARNNFLNGQPSLTNVKPFLDFNQFMRGLSSNNVKPKSPEPQQVKTIKSKFCRCKEVKDLIRKDENDNISINNDMSPKQQMLFNTSLSKPSSPTMKGYLNSKKDIYKQCMIFIVIKVKNDIDVKKEIYSYALKKMLKEGDEEELMDFDHRYLRSVRQRKLRNIVHFLLGRSKEQQVSLQDLIDNKMTQYKPFQQQGSYSFLYYVKKGLLEKVETLLQQNNLYAFDFDEKQMTGLHIATQKNNLNMIKLLITYNSNPLSKDLSGLTPLHYAIKHLNIVSVQLFLSIKVPTDCQYPDYCKLTDDRSILKLIRTAKINDLIRRTSKHKYLQQYLQSIM</sequence>
<dbReference type="HOGENOM" id="CLU_663006_0_0_1"/>
<dbReference type="SUPFAM" id="SSF48403">
    <property type="entry name" value="Ankyrin repeat"/>
    <property type="match status" value="1"/>
</dbReference>
<dbReference type="InParanoid" id="A0CEW9"/>
<evidence type="ECO:0000313" key="5">
    <source>
        <dbReference type="Proteomes" id="UP000000600"/>
    </source>
</evidence>
<dbReference type="InterPro" id="IPR002110">
    <property type="entry name" value="Ankyrin_rpt"/>
</dbReference>
<proteinExistence type="predicted"/>
<dbReference type="PANTHER" id="PTHR24198:SF165">
    <property type="entry name" value="ANKYRIN REPEAT-CONTAINING PROTEIN-RELATED"/>
    <property type="match status" value="1"/>
</dbReference>
<evidence type="ECO:0000256" key="3">
    <source>
        <dbReference type="PROSITE-ProRule" id="PRU00023"/>
    </source>
</evidence>
<evidence type="ECO:0000256" key="2">
    <source>
        <dbReference type="ARBA" id="ARBA00023043"/>
    </source>
</evidence>
<accession>A0CEW9</accession>
<dbReference type="PANTHER" id="PTHR24198">
    <property type="entry name" value="ANKYRIN REPEAT AND PROTEIN KINASE DOMAIN-CONTAINING PROTEIN"/>
    <property type="match status" value="1"/>
</dbReference>
<dbReference type="SMART" id="SM00248">
    <property type="entry name" value="ANK"/>
    <property type="match status" value="3"/>
</dbReference>
<dbReference type="OMA" id="KENRNNT"/>
<dbReference type="Pfam" id="PF12796">
    <property type="entry name" value="Ank_2"/>
    <property type="match status" value="1"/>
</dbReference>
<evidence type="ECO:0000313" key="4">
    <source>
        <dbReference type="EMBL" id="CAK69336.1"/>
    </source>
</evidence>
<dbReference type="AlphaFoldDB" id="A0CEW9"/>
<dbReference type="RefSeq" id="XP_001436733.1">
    <property type="nucleotide sequence ID" value="XM_001436696.1"/>
</dbReference>
<keyword evidence="2 3" id="KW-0040">ANK repeat</keyword>
<dbReference type="InterPro" id="IPR036770">
    <property type="entry name" value="Ankyrin_rpt-contain_sf"/>
</dbReference>
<reference evidence="4 5" key="1">
    <citation type="journal article" date="2006" name="Nature">
        <title>Global trends of whole-genome duplications revealed by the ciliate Paramecium tetraurelia.</title>
        <authorList>
            <consortium name="Genoscope"/>
            <person name="Aury J.-M."/>
            <person name="Jaillon O."/>
            <person name="Duret L."/>
            <person name="Noel B."/>
            <person name="Jubin C."/>
            <person name="Porcel B.M."/>
            <person name="Segurens B."/>
            <person name="Daubin V."/>
            <person name="Anthouard V."/>
            <person name="Aiach N."/>
            <person name="Arnaiz O."/>
            <person name="Billaut A."/>
            <person name="Beisson J."/>
            <person name="Blanc I."/>
            <person name="Bouhouche K."/>
            <person name="Camara F."/>
            <person name="Duharcourt S."/>
            <person name="Guigo R."/>
            <person name="Gogendeau D."/>
            <person name="Katinka M."/>
            <person name="Keller A.-M."/>
            <person name="Kissmehl R."/>
            <person name="Klotz C."/>
            <person name="Koll F."/>
            <person name="Le Moue A."/>
            <person name="Lepere C."/>
            <person name="Malinsky S."/>
            <person name="Nowacki M."/>
            <person name="Nowak J.K."/>
            <person name="Plattner H."/>
            <person name="Poulain J."/>
            <person name="Ruiz F."/>
            <person name="Serrano V."/>
            <person name="Zagulski M."/>
            <person name="Dessen P."/>
            <person name="Betermier M."/>
            <person name="Weissenbach J."/>
            <person name="Scarpelli C."/>
            <person name="Schachter V."/>
            <person name="Sperling L."/>
            <person name="Meyer E."/>
            <person name="Cohen J."/>
            <person name="Wincker P."/>
        </authorList>
    </citation>
    <scope>NUCLEOTIDE SEQUENCE [LARGE SCALE GENOMIC DNA]</scope>
    <source>
        <strain evidence="4 5">Stock d4-2</strain>
    </source>
</reference>
<organism evidence="4 5">
    <name type="scientific">Paramecium tetraurelia</name>
    <dbReference type="NCBI Taxonomy" id="5888"/>
    <lineage>
        <taxon>Eukaryota</taxon>
        <taxon>Sar</taxon>
        <taxon>Alveolata</taxon>
        <taxon>Ciliophora</taxon>
        <taxon>Intramacronucleata</taxon>
        <taxon>Oligohymenophorea</taxon>
        <taxon>Peniculida</taxon>
        <taxon>Parameciidae</taxon>
        <taxon>Paramecium</taxon>
    </lineage>
</organism>
<dbReference type="Gene3D" id="1.25.40.20">
    <property type="entry name" value="Ankyrin repeat-containing domain"/>
    <property type="match status" value="1"/>
</dbReference>
<keyword evidence="1" id="KW-0677">Repeat</keyword>
<dbReference type="OrthoDB" id="6136903at2759"/>
<evidence type="ECO:0000256" key="1">
    <source>
        <dbReference type="ARBA" id="ARBA00022737"/>
    </source>
</evidence>
<name>A0CEW9_PARTE</name>
<dbReference type="STRING" id="5888.A0CEW9"/>
<dbReference type="KEGG" id="ptm:GSPATT00037775001"/>
<feature type="repeat" description="ANK" evidence="3">
    <location>
        <begin position="309"/>
        <end position="341"/>
    </location>
</feature>
<gene>
    <name evidence="4" type="ORF">GSPATT00037775001</name>
</gene>
<dbReference type="GeneID" id="5022518"/>
<protein>
    <submittedName>
        <fullName evidence="4">Uncharacterized protein</fullName>
    </submittedName>
</protein>
<dbReference type="Proteomes" id="UP000000600">
    <property type="component" value="Unassembled WGS sequence"/>
</dbReference>
<keyword evidence="5" id="KW-1185">Reference proteome</keyword>
<dbReference type="EMBL" id="CT868067">
    <property type="protein sequence ID" value="CAK69336.1"/>
    <property type="molecule type" value="Genomic_DNA"/>
</dbReference>
<dbReference type="PROSITE" id="PS50088">
    <property type="entry name" value="ANK_REPEAT"/>
    <property type="match status" value="1"/>
</dbReference>